<gene>
    <name evidence="2" type="ORF">J2S02_000862</name>
</gene>
<dbReference type="Proteomes" id="UP001232245">
    <property type="component" value="Unassembled WGS sequence"/>
</dbReference>
<feature type="transmembrane region" description="Helical" evidence="1">
    <location>
        <begin position="171"/>
        <end position="190"/>
    </location>
</feature>
<keyword evidence="1" id="KW-0812">Transmembrane</keyword>
<accession>A0ABT9YX11</accession>
<evidence type="ECO:0000313" key="2">
    <source>
        <dbReference type="EMBL" id="MDQ0224533.1"/>
    </source>
</evidence>
<keyword evidence="1" id="KW-1133">Transmembrane helix</keyword>
<reference evidence="2 3" key="1">
    <citation type="submission" date="2023-07" db="EMBL/GenBank/DDBJ databases">
        <title>Genomic Encyclopedia of Type Strains, Phase IV (KMG-IV): sequencing the most valuable type-strain genomes for metagenomic binning, comparative biology and taxonomic classification.</title>
        <authorList>
            <person name="Goeker M."/>
        </authorList>
    </citation>
    <scope>NUCLEOTIDE SEQUENCE [LARGE SCALE GENOMIC DNA]</scope>
    <source>
        <strain evidence="2 3">DSM 17723</strain>
    </source>
</reference>
<dbReference type="EMBL" id="JAUSTZ010000002">
    <property type="protein sequence ID" value="MDQ0224533.1"/>
    <property type="molecule type" value="Genomic_DNA"/>
</dbReference>
<sequence>MKNISEWYIRFGEWSLKLFLLNLLWLLFSIAGLFVFGLFPATVALFAVIRKLTMDSREISIFKLFLHTFKNEFLKANLLGYIWAAIGLILFLDLRVLQQLQTTIFHQSLTIILYVIIFVFLLLSLYLLPIFVHFQLKKREYIKYAFVLAVGRPIQSILMIVAFLVTLYLMWSFPGIIPVFGASLLALVLMKMASISFPKLNSSEIEVNQ</sequence>
<evidence type="ECO:0000313" key="3">
    <source>
        <dbReference type="Proteomes" id="UP001232245"/>
    </source>
</evidence>
<feature type="transmembrane region" description="Helical" evidence="1">
    <location>
        <begin position="111"/>
        <end position="132"/>
    </location>
</feature>
<feature type="transmembrane region" description="Helical" evidence="1">
    <location>
        <begin position="23"/>
        <end position="49"/>
    </location>
</feature>
<evidence type="ECO:0000256" key="1">
    <source>
        <dbReference type="SAM" id="Phobius"/>
    </source>
</evidence>
<protein>
    <submittedName>
        <fullName evidence="2">Membrane protein YesL</fullName>
    </submittedName>
</protein>
<organism evidence="2 3">
    <name type="scientific">Metabacillus niabensis</name>
    <dbReference type="NCBI Taxonomy" id="324854"/>
    <lineage>
        <taxon>Bacteria</taxon>
        <taxon>Bacillati</taxon>
        <taxon>Bacillota</taxon>
        <taxon>Bacilli</taxon>
        <taxon>Bacillales</taxon>
        <taxon>Bacillaceae</taxon>
        <taxon>Metabacillus</taxon>
    </lineage>
</organism>
<dbReference type="RefSeq" id="WP_145581729.1">
    <property type="nucleotide sequence ID" value="NZ_CADEPK010000105.1"/>
</dbReference>
<feature type="transmembrane region" description="Helical" evidence="1">
    <location>
        <begin position="144"/>
        <end position="165"/>
    </location>
</feature>
<dbReference type="Pfam" id="PF04854">
    <property type="entry name" value="DUF624"/>
    <property type="match status" value="1"/>
</dbReference>
<feature type="transmembrane region" description="Helical" evidence="1">
    <location>
        <begin position="73"/>
        <end position="91"/>
    </location>
</feature>
<keyword evidence="3" id="KW-1185">Reference proteome</keyword>
<dbReference type="InterPro" id="IPR006938">
    <property type="entry name" value="DUF624"/>
</dbReference>
<name>A0ABT9YX11_9BACI</name>
<proteinExistence type="predicted"/>
<comment type="caution">
    <text evidence="2">The sequence shown here is derived from an EMBL/GenBank/DDBJ whole genome shotgun (WGS) entry which is preliminary data.</text>
</comment>
<keyword evidence="1" id="KW-0472">Membrane</keyword>